<keyword evidence="10 12" id="KW-0349">Heme</keyword>
<comment type="catalytic activity">
    <reaction evidence="1">
        <text>[protein]-peptidylproline (omega=180) = [protein]-peptidylproline (omega=0)</text>
        <dbReference type="Rhea" id="RHEA:16237"/>
        <dbReference type="Rhea" id="RHEA-COMP:10747"/>
        <dbReference type="Rhea" id="RHEA-COMP:10748"/>
        <dbReference type="ChEBI" id="CHEBI:83833"/>
        <dbReference type="ChEBI" id="CHEBI:83834"/>
        <dbReference type="EC" id="5.2.1.8"/>
    </reaction>
</comment>
<comment type="similarity">
    <text evidence="3 12">Belongs to the cytochrome P450 family.</text>
</comment>
<keyword evidence="5 10" id="KW-0479">Metal-binding</keyword>
<dbReference type="InterPro" id="IPR036020">
    <property type="entry name" value="WW_dom_sf"/>
</dbReference>
<feature type="binding site" description="axial binding residue" evidence="10">
    <location>
        <position position="563"/>
    </location>
    <ligand>
        <name>heme</name>
        <dbReference type="ChEBI" id="CHEBI:30413"/>
    </ligand>
    <ligandPart>
        <name>Fe</name>
        <dbReference type="ChEBI" id="CHEBI:18248"/>
    </ligandPart>
</feature>
<comment type="caution">
    <text evidence="15">The sequence shown here is derived from an EMBL/GenBank/DDBJ whole genome shotgun (WGS) entry which is preliminary data.</text>
</comment>
<dbReference type="InterPro" id="IPR001202">
    <property type="entry name" value="WW_dom"/>
</dbReference>
<dbReference type="SUPFAM" id="SSF51045">
    <property type="entry name" value="WW domain"/>
    <property type="match status" value="1"/>
</dbReference>
<dbReference type="SMART" id="SM00456">
    <property type="entry name" value="WW"/>
    <property type="match status" value="1"/>
</dbReference>
<dbReference type="Gene3D" id="1.10.630.10">
    <property type="entry name" value="Cytochrome P450"/>
    <property type="match status" value="1"/>
</dbReference>
<dbReference type="CDD" id="cd11041">
    <property type="entry name" value="CYP503A1-like"/>
    <property type="match status" value="1"/>
</dbReference>
<dbReference type="STRING" id="34475.A0A4Y9YNC0"/>
<evidence type="ECO:0000256" key="2">
    <source>
        <dbReference type="ARBA" id="ARBA00001971"/>
    </source>
</evidence>
<organism evidence="15 16">
    <name type="scientific">Rhodofomes roseus</name>
    <dbReference type="NCBI Taxonomy" id="34475"/>
    <lineage>
        <taxon>Eukaryota</taxon>
        <taxon>Fungi</taxon>
        <taxon>Dikarya</taxon>
        <taxon>Basidiomycota</taxon>
        <taxon>Agaricomycotina</taxon>
        <taxon>Agaricomycetes</taxon>
        <taxon>Polyporales</taxon>
        <taxon>Rhodofomes</taxon>
    </lineage>
</organism>
<feature type="domain" description="WW" evidence="13">
    <location>
        <begin position="1"/>
        <end position="32"/>
    </location>
</feature>
<evidence type="ECO:0000313" key="15">
    <source>
        <dbReference type="EMBL" id="TFY63370.1"/>
    </source>
</evidence>
<evidence type="ECO:0000256" key="4">
    <source>
        <dbReference type="ARBA" id="ARBA00013194"/>
    </source>
</evidence>
<gene>
    <name evidence="15" type="ORF">EVJ58_g3294</name>
</gene>
<dbReference type="SUPFAM" id="SSF54534">
    <property type="entry name" value="FKBP-like"/>
    <property type="match status" value="1"/>
</dbReference>
<keyword evidence="9 11" id="KW-0413">Isomerase</keyword>
<evidence type="ECO:0000256" key="10">
    <source>
        <dbReference type="PIRSR" id="PIRSR602401-1"/>
    </source>
</evidence>
<keyword evidence="6 12" id="KW-0560">Oxidoreductase</keyword>
<dbReference type="SUPFAM" id="SSF48264">
    <property type="entry name" value="Cytochrome P450"/>
    <property type="match status" value="1"/>
</dbReference>
<dbReference type="EC" id="5.2.1.8" evidence="4"/>
<dbReference type="CDD" id="cd00201">
    <property type="entry name" value="WW"/>
    <property type="match status" value="1"/>
</dbReference>
<evidence type="ECO:0000256" key="6">
    <source>
        <dbReference type="ARBA" id="ARBA00023002"/>
    </source>
</evidence>
<sequence length="620" mass="70015">MPSWEVRMSNSRKVPYYYDTQSGQSVWDPPEELTQEQLHALPGAKQYLLGEGGKPAQVRASHLLVKHSGSRRPSSWKEPKITRSKEEAIEILQGYAAEISGSTEKFKELASVHSDDSSHANNGDLGWFGPGQMQKPFQEATYALEVGQISDILALYSSYGGGIILHIPTIGTSLPILSYVGAFRFIHHARDLLQEGYDKYRVFRIPMIDRWLVVVSGAEMNEELRKFPDDQMSFEHAVEEMVHTNWTIQPDISRYPVHVTAIKEKLTRNLAVVTPAIVNEVQLAMDELIPATEKEWLPVTGLFILDEGRNKEYLDIAVGFSNDVIKGTAVLAFVPAFLQPIVGPLLPWPRWAKRRMHPIVKPMLDERRNQLDQQGEGQADKPNDCLQWSMEEARLRGLGHPEDLLVQIILVLNFTALHTSTISFTHALFHLAANPVYIQPLREEAERVLQAEGGWSKAALGRMTKIDSFLKESQRANGVAGISIFRRAMKDVTLSDGTYIPKGTILAAATTSTHHDERNYENPDVFDPLRYSRLRERENESTKHHYVSTSAKDIGFGHGKHACPGRFFAANELKLMMANLVLKYDVKFQDEGQRPENEWLSINVMPCQTAQVLFRRRAVS</sequence>
<dbReference type="PROSITE" id="PS00086">
    <property type="entry name" value="CYTOCHROME_P450"/>
    <property type="match status" value="1"/>
</dbReference>
<dbReference type="PANTHER" id="PTHR46206">
    <property type="entry name" value="CYTOCHROME P450"/>
    <property type="match status" value="1"/>
</dbReference>
<dbReference type="GO" id="GO:0080090">
    <property type="term" value="P:regulation of primary metabolic process"/>
    <property type="evidence" value="ECO:0007669"/>
    <property type="project" value="UniProtKB-ARBA"/>
</dbReference>
<feature type="domain" description="PpiC" evidence="14">
    <location>
        <begin position="55"/>
        <end position="168"/>
    </location>
</feature>
<dbReference type="PROSITE" id="PS50198">
    <property type="entry name" value="PPIC_PPIASE_2"/>
    <property type="match status" value="1"/>
</dbReference>
<evidence type="ECO:0000256" key="12">
    <source>
        <dbReference type="RuleBase" id="RU000461"/>
    </source>
</evidence>
<evidence type="ECO:0000256" key="3">
    <source>
        <dbReference type="ARBA" id="ARBA00010617"/>
    </source>
</evidence>
<name>A0A4Y9YNC0_9APHY</name>
<dbReference type="GO" id="GO:0004497">
    <property type="term" value="F:monooxygenase activity"/>
    <property type="evidence" value="ECO:0007669"/>
    <property type="project" value="UniProtKB-KW"/>
</dbReference>
<dbReference type="GO" id="GO:0020037">
    <property type="term" value="F:heme binding"/>
    <property type="evidence" value="ECO:0007669"/>
    <property type="project" value="InterPro"/>
</dbReference>
<dbReference type="GO" id="GO:0003755">
    <property type="term" value="F:peptidyl-prolyl cis-trans isomerase activity"/>
    <property type="evidence" value="ECO:0007669"/>
    <property type="project" value="UniProtKB-KW"/>
</dbReference>
<dbReference type="PROSITE" id="PS50020">
    <property type="entry name" value="WW_DOMAIN_2"/>
    <property type="match status" value="1"/>
</dbReference>
<dbReference type="InterPro" id="IPR000297">
    <property type="entry name" value="PPIase_PpiC"/>
</dbReference>
<protein>
    <recommendedName>
        <fullName evidence="4">peptidylprolyl isomerase</fullName>
        <ecNumber evidence="4">5.2.1.8</ecNumber>
    </recommendedName>
</protein>
<evidence type="ECO:0000259" key="13">
    <source>
        <dbReference type="PROSITE" id="PS50020"/>
    </source>
</evidence>
<dbReference type="Pfam" id="PF13616">
    <property type="entry name" value="Rotamase_3"/>
    <property type="match status" value="1"/>
</dbReference>
<dbReference type="InterPro" id="IPR046357">
    <property type="entry name" value="PPIase_dom_sf"/>
</dbReference>
<dbReference type="InterPro" id="IPR017972">
    <property type="entry name" value="Cyt_P450_CS"/>
</dbReference>
<dbReference type="Gene3D" id="2.20.70.10">
    <property type="match status" value="1"/>
</dbReference>
<reference evidence="15 16" key="1">
    <citation type="submission" date="2019-01" db="EMBL/GenBank/DDBJ databases">
        <title>Genome sequencing of the rare red list fungi Fomitopsis rosea.</title>
        <authorList>
            <person name="Buettner E."/>
            <person name="Kellner H."/>
        </authorList>
    </citation>
    <scope>NUCLEOTIDE SEQUENCE [LARGE SCALE GENOMIC DNA]</scope>
    <source>
        <strain evidence="15 16">DSM 105464</strain>
    </source>
</reference>
<keyword evidence="12" id="KW-0503">Monooxygenase</keyword>
<keyword evidence="8 11" id="KW-0697">Rotamase</keyword>
<dbReference type="FunFam" id="3.10.50.40:FF:000010">
    <property type="entry name" value="Peptidyl-prolyl cis-trans isomerase Pin1"/>
    <property type="match status" value="1"/>
</dbReference>
<dbReference type="AlphaFoldDB" id="A0A4Y9YNC0"/>
<dbReference type="GO" id="GO:0060255">
    <property type="term" value="P:regulation of macromolecule metabolic process"/>
    <property type="evidence" value="ECO:0007669"/>
    <property type="project" value="UniProtKB-ARBA"/>
</dbReference>
<evidence type="ECO:0000256" key="5">
    <source>
        <dbReference type="ARBA" id="ARBA00022723"/>
    </source>
</evidence>
<evidence type="ECO:0000259" key="14">
    <source>
        <dbReference type="PROSITE" id="PS50198"/>
    </source>
</evidence>
<dbReference type="Pfam" id="PF00067">
    <property type="entry name" value="p450"/>
    <property type="match status" value="1"/>
</dbReference>
<dbReference type="InterPro" id="IPR036396">
    <property type="entry name" value="Cyt_P450_sf"/>
</dbReference>
<dbReference type="InterPro" id="IPR001128">
    <property type="entry name" value="Cyt_P450"/>
</dbReference>
<dbReference type="GO" id="GO:0005506">
    <property type="term" value="F:iron ion binding"/>
    <property type="evidence" value="ECO:0007669"/>
    <property type="project" value="InterPro"/>
</dbReference>
<evidence type="ECO:0000256" key="9">
    <source>
        <dbReference type="ARBA" id="ARBA00023235"/>
    </source>
</evidence>
<dbReference type="Gene3D" id="3.10.50.40">
    <property type="match status" value="1"/>
</dbReference>
<dbReference type="Proteomes" id="UP000298390">
    <property type="component" value="Unassembled WGS sequence"/>
</dbReference>
<dbReference type="InterPro" id="IPR002401">
    <property type="entry name" value="Cyt_P450_E_grp-I"/>
</dbReference>
<dbReference type="PRINTS" id="PR00463">
    <property type="entry name" value="EP450I"/>
</dbReference>
<evidence type="ECO:0000256" key="11">
    <source>
        <dbReference type="PROSITE-ProRule" id="PRU00278"/>
    </source>
</evidence>
<evidence type="ECO:0000256" key="8">
    <source>
        <dbReference type="ARBA" id="ARBA00023110"/>
    </source>
</evidence>
<evidence type="ECO:0000256" key="7">
    <source>
        <dbReference type="ARBA" id="ARBA00023004"/>
    </source>
</evidence>
<keyword evidence="7 10" id="KW-0408">Iron</keyword>
<dbReference type="GO" id="GO:0016705">
    <property type="term" value="F:oxidoreductase activity, acting on paired donors, with incorporation or reduction of molecular oxygen"/>
    <property type="evidence" value="ECO:0007669"/>
    <property type="project" value="InterPro"/>
</dbReference>
<evidence type="ECO:0000313" key="16">
    <source>
        <dbReference type="Proteomes" id="UP000298390"/>
    </source>
</evidence>
<proteinExistence type="inferred from homology"/>
<accession>A0A4Y9YNC0</accession>
<evidence type="ECO:0000256" key="1">
    <source>
        <dbReference type="ARBA" id="ARBA00000971"/>
    </source>
</evidence>
<dbReference type="EMBL" id="SEKV01000132">
    <property type="protein sequence ID" value="TFY63370.1"/>
    <property type="molecule type" value="Genomic_DNA"/>
</dbReference>
<comment type="cofactor">
    <cofactor evidence="2 10">
        <name>heme</name>
        <dbReference type="ChEBI" id="CHEBI:30413"/>
    </cofactor>
</comment>